<sequence length="107" mass="11939">MMLTTFEYIDVYASVLENFSFWSTVIVAFAMTIAVAMLSRKMRGGVFGTVLAYFSGGMLFVFFGFMANMVWFQEFLPTLTFMYGPLYIAGFALMGVGANKLLKVING</sequence>
<dbReference type="EMBL" id="LCJQ01000009">
    <property type="protein sequence ID" value="KKT81502.1"/>
    <property type="molecule type" value="Genomic_DNA"/>
</dbReference>
<evidence type="ECO:0000313" key="3">
    <source>
        <dbReference type="Proteomes" id="UP000034595"/>
    </source>
</evidence>
<evidence type="ECO:0000313" key="2">
    <source>
        <dbReference type="EMBL" id="KKT81502.1"/>
    </source>
</evidence>
<feature type="transmembrane region" description="Helical" evidence="1">
    <location>
        <begin position="20"/>
        <end position="38"/>
    </location>
</feature>
<keyword evidence="1" id="KW-0812">Transmembrane</keyword>
<evidence type="ECO:0000256" key="1">
    <source>
        <dbReference type="SAM" id="Phobius"/>
    </source>
</evidence>
<accession>A0A0G1ML13</accession>
<keyword evidence="1" id="KW-0472">Membrane</keyword>
<dbReference type="Proteomes" id="UP000034595">
    <property type="component" value="Unassembled WGS sequence"/>
</dbReference>
<name>A0A0G1ML13_9BACT</name>
<feature type="transmembrane region" description="Helical" evidence="1">
    <location>
        <begin position="50"/>
        <end position="72"/>
    </location>
</feature>
<comment type="caution">
    <text evidence="2">The sequence shown here is derived from an EMBL/GenBank/DDBJ whole genome shotgun (WGS) entry which is preliminary data.</text>
</comment>
<gene>
    <name evidence="2" type="ORF">UW78_C0009G0023</name>
</gene>
<feature type="transmembrane region" description="Helical" evidence="1">
    <location>
        <begin position="84"/>
        <end position="102"/>
    </location>
</feature>
<proteinExistence type="predicted"/>
<reference evidence="2 3" key="1">
    <citation type="journal article" date="2015" name="Nature">
        <title>rRNA introns, odd ribosomes, and small enigmatic genomes across a large radiation of phyla.</title>
        <authorList>
            <person name="Brown C.T."/>
            <person name="Hug L.A."/>
            <person name="Thomas B.C."/>
            <person name="Sharon I."/>
            <person name="Castelle C.J."/>
            <person name="Singh A."/>
            <person name="Wilkins M.J."/>
            <person name="Williams K.H."/>
            <person name="Banfield J.F."/>
        </authorList>
    </citation>
    <scope>NUCLEOTIDE SEQUENCE [LARGE SCALE GENOMIC DNA]</scope>
</reference>
<protein>
    <submittedName>
        <fullName evidence="2">Uncharacterized protein</fullName>
    </submittedName>
</protein>
<organism evidence="2 3">
    <name type="scientific">Candidatus Azambacteria bacterium GW2011_GWA1_44_9</name>
    <dbReference type="NCBI Taxonomy" id="1618610"/>
    <lineage>
        <taxon>Bacteria</taxon>
        <taxon>Candidatus Azamiibacteriota</taxon>
    </lineage>
</organism>
<keyword evidence="1" id="KW-1133">Transmembrane helix</keyword>
<dbReference type="AlphaFoldDB" id="A0A0G1ML13"/>